<sequence>MNYILTSTACLTAFYLCYYLFLRGDKLMTLQRTFLLTALAISLAIPMVDLEWNNTTSPLEATYFPMENLPVTEASMQKSQNYALWDYVQYIYFLGVALMFVRLVLNFRKLFLILKTSTLEKYEHYTLVYVNQAMPISSFLRYIFISTRENFEQEELEGILLHESKHLTDLHSLDVLLMEAAKIIYWFNPMVYMMDRSLKTIHEYICDAEAVKHCEQSSYEKLLISSLFKRSDLPLLSQFSEVSVKKRIYMLNQKTPSIMKKVKYLLIIPITAALILACDPNELKEIETTSSETGENYNTSGHVTDMITVAGKVVGTDGRALPGVNIIIEGAEIGTVADVNGNYSLQVPAGSSLTASFIGMNSETIAVGNKSVIDFELSDDPNFKGTPFDELKALSVNQKVVTEHGSKYLTGKVTSETDQPVSGANIIVTGQKEGATTNQYGEFRLKLDDNNTSGKVVVIREGFKLQTLAFK</sequence>
<dbReference type="EMBL" id="AMZN01000055">
    <property type="protein sequence ID" value="ELR70288.1"/>
    <property type="molecule type" value="Genomic_DNA"/>
</dbReference>
<dbReference type="Pfam" id="PF13715">
    <property type="entry name" value="CarbopepD_reg_2"/>
    <property type="match status" value="2"/>
</dbReference>
<dbReference type="Gene3D" id="2.60.40.1120">
    <property type="entry name" value="Carboxypeptidase-like, regulatory domain"/>
    <property type="match status" value="2"/>
</dbReference>
<evidence type="ECO:0000313" key="4">
    <source>
        <dbReference type="Proteomes" id="UP000011135"/>
    </source>
</evidence>
<dbReference type="InterPro" id="IPR008969">
    <property type="entry name" value="CarboxyPept-like_regulatory"/>
</dbReference>
<keyword evidence="1" id="KW-0812">Transmembrane</keyword>
<dbReference type="eggNOG" id="COG4219">
    <property type="taxonomic scope" value="Bacteria"/>
</dbReference>
<organism evidence="3 4">
    <name type="scientific">Fulvivirga imtechensis AK7</name>
    <dbReference type="NCBI Taxonomy" id="1237149"/>
    <lineage>
        <taxon>Bacteria</taxon>
        <taxon>Pseudomonadati</taxon>
        <taxon>Bacteroidota</taxon>
        <taxon>Cytophagia</taxon>
        <taxon>Cytophagales</taxon>
        <taxon>Fulvivirgaceae</taxon>
        <taxon>Fulvivirga</taxon>
    </lineage>
</organism>
<comment type="caution">
    <text evidence="3">The sequence shown here is derived from an EMBL/GenBank/DDBJ whole genome shotgun (WGS) entry which is preliminary data.</text>
</comment>
<evidence type="ECO:0000259" key="2">
    <source>
        <dbReference type="Pfam" id="PF05569"/>
    </source>
</evidence>
<dbReference type="RefSeq" id="WP_009581384.1">
    <property type="nucleotide sequence ID" value="NZ_AMZN01000055.1"/>
</dbReference>
<dbReference type="STRING" id="1237149.C900_03973"/>
<reference evidence="3 4" key="1">
    <citation type="submission" date="2012-12" db="EMBL/GenBank/DDBJ databases">
        <title>Genome assembly of Fulvivirga imtechensis AK7.</title>
        <authorList>
            <person name="Nupur N."/>
            <person name="Khatri I."/>
            <person name="Kumar R."/>
            <person name="Subramanian S."/>
            <person name="Pinnaka A."/>
        </authorList>
    </citation>
    <scope>NUCLEOTIDE SEQUENCE [LARGE SCALE GENOMIC DNA]</scope>
    <source>
        <strain evidence="3 4">AK7</strain>
    </source>
</reference>
<feature type="transmembrane region" description="Helical" evidence="1">
    <location>
        <begin position="87"/>
        <end position="105"/>
    </location>
</feature>
<dbReference type="PANTHER" id="PTHR34978">
    <property type="entry name" value="POSSIBLE SENSOR-TRANSDUCER PROTEIN BLAR"/>
    <property type="match status" value="1"/>
</dbReference>
<protein>
    <submittedName>
        <fullName evidence="3">TonB-dependent receptor</fullName>
    </submittedName>
</protein>
<dbReference type="InterPro" id="IPR008756">
    <property type="entry name" value="Peptidase_M56"/>
</dbReference>
<accession>L8JQ31</accession>
<keyword evidence="1" id="KW-1133">Transmembrane helix</keyword>
<dbReference type="CDD" id="cd07341">
    <property type="entry name" value="M56_BlaR1_MecR1_like"/>
    <property type="match status" value="1"/>
</dbReference>
<dbReference type="Proteomes" id="UP000011135">
    <property type="component" value="Unassembled WGS sequence"/>
</dbReference>
<keyword evidence="3" id="KW-0675">Receptor</keyword>
<dbReference type="AlphaFoldDB" id="L8JQ31"/>
<dbReference type="InterPro" id="IPR052173">
    <property type="entry name" value="Beta-lactam_resp_regulator"/>
</dbReference>
<feature type="transmembrane region" description="Helical" evidence="1">
    <location>
        <begin position="6"/>
        <end position="22"/>
    </location>
</feature>
<name>L8JQ31_9BACT</name>
<dbReference type="eggNOG" id="COG4206">
    <property type="taxonomic scope" value="Bacteria"/>
</dbReference>
<keyword evidence="4" id="KW-1185">Reference proteome</keyword>
<gene>
    <name evidence="3" type="ORF">C900_03973</name>
</gene>
<dbReference type="Pfam" id="PF05569">
    <property type="entry name" value="Peptidase_M56"/>
    <property type="match status" value="1"/>
</dbReference>
<feature type="domain" description="Peptidase M56" evidence="2">
    <location>
        <begin position="71"/>
        <end position="251"/>
    </location>
</feature>
<dbReference type="SUPFAM" id="SSF49464">
    <property type="entry name" value="Carboxypeptidase regulatory domain-like"/>
    <property type="match status" value="2"/>
</dbReference>
<evidence type="ECO:0000313" key="3">
    <source>
        <dbReference type="EMBL" id="ELR70288.1"/>
    </source>
</evidence>
<keyword evidence="1" id="KW-0472">Membrane</keyword>
<dbReference type="OrthoDB" id="1522859at2"/>
<evidence type="ECO:0000256" key="1">
    <source>
        <dbReference type="SAM" id="Phobius"/>
    </source>
</evidence>
<proteinExistence type="predicted"/>
<dbReference type="PANTHER" id="PTHR34978:SF3">
    <property type="entry name" value="SLR0241 PROTEIN"/>
    <property type="match status" value="1"/>
</dbReference>